<name>A0ABQ6WR88_9EURO</name>
<keyword evidence="2" id="KW-0812">Transmembrane</keyword>
<protein>
    <recommendedName>
        <fullName evidence="5">Mid2 domain-containing protein</fullName>
    </recommendedName>
</protein>
<feature type="transmembrane region" description="Helical" evidence="2">
    <location>
        <begin position="159"/>
        <end position="181"/>
    </location>
</feature>
<organism evidence="3 4">
    <name type="scientific">Aspergillus pseudocaelatus</name>
    <dbReference type="NCBI Taxonomy" id="1825620"/>
    <lineage>
        <taxon>Eukaryota</taxon>
        <taxon>Fungi</taxon>
        <taxon>Dikarya</taxon>
        <taxon>Ascomycota</taxon>
        <taxon>Pezizomycotina</taxon>
        <taxon>Eurotiomycetes</taxon>
        <taxon>Eurotiomycetidae</taxon>
        <taxon>Eurotiales</taxon>
        <taxon>Aspergillaceae</taxon>
        <taxon>Aspergillus</taxon>
        <taxon>Aspergillus subgen. Circumdati</taxon>
    </lineage>
</organism>
<evidence type="ECO:0000256" key="1">
    <source>
        <dbReference type="SAM" id="MobiDB-lite"/>
    </source>
</evidence>
<keyword evidence="2" id="KW-1133">Transmembrane helix</keyword>
<sequence>MPSIRPGRDKVLKARPCTTWLFWSNENDKTYQDLYDKYHISWMPLETLVSLKSLVAPKWLGSLSEDTAVKYKTEQLEMQQKPPPPSYSNGFWCDSNGADCCHDAVRLDMGQMLNVTVTSLSGSTSDSFPSATVSDTPESTESATCTPEINSSNPKKTTAVAAGLGAGLGTCLLITVITILMQRRISTKNMREKGVIISSQNSPGVPQYEACPIESEIRAMPVPMDLGAQEPRVYEAAGDR</sequence>
<evidence type="ECO:0000313" key="4">
    <source>
        <dbReference type="Proteomes" id="UP000325395"/>
    </source>
</evidence>
<evidence type="ECO:0000256" key="2">
    <source>
        <dbReference type="SAM" id="Phobius"/>
    </source>
</evidence>
<proteinExistence type="predicted"/>
<accession>A0ABQ6WR88</accession>
<reference evidence="3 4" key="1">
    <citation type="submission" date="2019-04" db="EMBL/GenBank/DDBJ databases">
        <authorList>
            <consortium name="DOE Joint Genome Institute"/>
            <person name="Mondo S."/>
            <person name="Kjaerbolling I."/>
            <person name="Vesth T."/>
            <person name="Frisvad J.C."/>
            <person name="Nybo J.L."/>
            <person name="Theobald S."/>
            <person name="Kildgaard S."/>
            <person name="Isbrandt T."/>
            <person name="Kuo A."/>
            <person name="Sato A."/>
            <person name="Lyhne E.K."/>
            <person name="Kogle M.E."/>
            <person name="Wiebenga A."/>
            <person name="Kun R.S."/>
            <person name="Lubbers R.J."/>
            <person name="Makela M.R."/>
            <person name="Barry K."/>
            <person name="Chovatia M."/>
            <person name="Clum A."/>
            <person name="Daum C."/>
            <person name="Haridas S."/>
            <person name="He G."/>
            <person name="LaButti K."/>
            <person name="Lipzen A."/>
            <person name="Riley R."/>
            <person name="Salamov A."/>
            <person name="Simmons B.A."/>
            <person name="Magnuson J.K."/>
            <person name="Henrissat B."/>
            <person name="Mortensen U.H."/>
            <person name="Larsen T.O."/>
            <person name="Devries R.P."/>
            <person name="Grigoriev I.V."/>
            <person name="Machida M."/>
            <person name="Baker S.E."/>
            <person name="Andersen M.R."/>
            <person name="Cantor M.N."/>
            <person name="Hua S.X."/>
        </authorList>
    </citation>
    <scope>NUCLEOTIDE SEQUENCE [LARGE SCALE GENOMIC DNA]</scope>
    <source>
        <strain evidence="3 4">CBS 117616</strain>
    </source>
</reference>
<evidence type="ECO:0008006" key="5">
    <source>
        <dbReference type="Google" id="ProtNLM"/>
    </source>
</evidence>
<keyword evidence="4" id="KW-1185">Reference proteome</keyword>
<dbReference type="Proteomes" id="UP000325395">
    <property type="component" value="Unassembled WGS sequence"/>
</dbReference>
<evidence type="ECO:0000313" key="3">
    <source>
        <dbReference type="EMBL" id="KAE8419625.1"/>
    </source>
</evidence>
<dbReference type="EMBL" id="ML735715">
    <property type="protein sequence ID" value="KAE8419625.1"/>
    <property type="molecule type" value="Genomic_DNA"/>
</dbReference>
<gene>
    <name evidence="3" type="ORF">BDV36DRAFT_293969</name>
</gene>
<feature type="region of interest" description="Disordered" evidence="1">
    <location>
        <begin position="121"/>
        <end position="154"/>
    </location>
</feature>
<keyword evidence="2" id="KW-0472">Membrane</keyword>